<comment type="caution">
    <text evidence="1">The sequence shown here is derived from an EMBL/GenBank/DDBJ whole genome shotgun (WGS) entry which is preliminary data.</text>
</comment>
<reference evidence="1 2" key="1">
    <citation type="submission" date="2024-01" db="EMBL/GenBank/DDBJ databases">
        <title>The genomes of 5 underutilized Papilionoideae crops provide insights into root nodulation and disease resistanc.</title>
        <authorList>
            <person name="Jiang F."/>
        </authorList>
    </citation>
    <scope>NUCLEOTIDE SEQUENCE [LARGE SCALE GENOMIC DNA]</scope>
    <source>
        <strain evidence="1">LVBAO_FW01</strain>
        <tissue evidence="1">Leaves</tissue>
    </source>
</reference>
<keyword evidence="2" id="KW-1185">Reference proteome</keyword>
<sequence>MGHKNKMCKAFSKALGRARTADTGIVNHPLNHLGLSTFIICMSQIINIEWEYFNPLSGFNEWSHICLSHWLPLLWHFPPSLLHGFLHVDLHELLLFHSFPTLDVPCLKWVPTSAWGCMDLERGRPECRFALEPSNYGSSCGVLRSLTGSIGRYGGHLNQRVPLQYCETRNLSSPALVVDVQKVGKGLKAWVGDGA</sequence>
<dbReference type="Proteomes" id="UP001367508">
    <property type="component" value="Unassembled WGS sequence"/>
</dbReference>
<dbReference type="AlphaFoldDB" id="A0AAN9QKQ5"/>
<gene>
    <name evidence="1" type="ORF">VNO77_19672</name>
</gene>
<organism evidence="1 2">
    <name type="scientific">Canavalia gladiata</name>
    <name type="common">Sword bean</name>
    <name type="synonym">Dolichos gladiatus</name>
    <dbReference type="NCBI Taxonomy" id="3824"/>
    <lineage>
        <taxon>Eukaryota</taxon>
        <taxon>Viridiplantae</taxon>
        <taxon>Streptophyta</taxon>
        <taxon>Embryophyta</taxon>
        <taxon>Tracheophyta</taxon>
        <taxon>Spermatophyta</taxon>
        <taxon>Magnoliopsida</taxon>
        <taxon>eudicotyledons</taxon>
        <taxon>Gunneridae</taxon>
        <taxon>Pentapetalae</taxon>
        <taxon>rosids</taxon>
        <taxon>fabids</taxon>
        <taxon>Fabales</taxon>
        <taxon>Fabaceae</taxon>
        <taxon>Papilionoideae</taxon>
        <taxon>50 kb inversion clade</taxon>
        <taxon>NPAAA clade</taxon>
        <taxon>indigoferoid/millettioid clade</taxon>
        <taxon>Phaseoleae</taxon>
        <taxon>Canavalia</taxon>
    </lineage>
</organism>
<name>A0AAN9QKQ5_CANGL</name>
<accession>A0AAN9QKQ5</accession>
<evidence type="ECO:0000313" key="2">
    <source>
        <dbReference type="Proteomes" id="UP001367508"/>
    </source>
</evidence>
<proteinExistence type="predicted"/>
<evidence type="ECO:0000313" key="1">
    <source>
        <dbReference type="EMBL" id="KAK7339032.1"/>
    </source>
</evidence>
<dbReference type="EMBL" id="JAYMYQ010000004">
    <property type="protein sequence ID" value="KAK7339032.1"/>
    <property type="molecule type" value="Genomic_DNA"/>
</dbReference>
<protein>
    <submittedName>
        <fullName evidence="1">Uncharacterized protein</fullName>
    </submittedName>
</protein>